<feature type="compositionally biased region" description="Polar residues" evidence="3">
    <location>
        <begin position="916"/>
        <end position="928"/>
    </location>
</feature>
<dbReference type="GO" id="GO:0005524">
    <property type="term" value="F:ATP binding"/>
    <property type="evidence" value="ECO:0007669"/>
    <property type="project" value="UniProtKB-UniRule"/>
</dbReference>
<feature type="domain" description="Protein kinase" evidence="4">
    <location>
        <begin position="438"/>
        <end position="701"/>
    </location>
</feature>
<dbReference type="InterPro" id="IPR057263">
    <property type="entry name" value="COR-B"/>
</dbReference>
<dbReference type="eggNOG" id="KOG0619">
    <property type="taxonomic scope" value="Eukaryota"/>
</dbReference>
<evidence type="ECO:0000313" key="5">
    <source>
        <dbReference type="EnsemblMetazoa" id="Aqu2.1.34633_001"/>
    </source>
</evidence>
<keyword evidence="2" id="KW-0067">ATP-binding</keyword>
<dbReference type="InParanoid" id="A0A1X7V3Q6"/>
<name>A0A1X7V3Q6_AMPQE</name>
<feature type="binding site" evidence="2">
    <location>
        <position position="466"/>
    </location>
    <ligand>
        <name>ATP</name>
        <dbReference type="ChEBI" id="CHEBI:30616"/>
    </ligand>
</feature>
<accession>A0A1X7V3Q6</accession>
<dbReference type="PROSITE" id="PS00107">
    <property type="entry name" value="PROTEIN_KINASE_ATP"/>
    <property type="match status" value="1"/>
</dbReference>
<evidence type="ECO:0000256" key="1">
    <source>
        <dbReference type="ARBA" id="ARBA00022737"/>
    </source>
</evidence>
<evidence type="ECO:0000256" key="2">
    <source>
        <dbReference type="PROSITE-ProRule" id="PRU10141"/>
    </source>
</evidence>
<dbReference type="InterPro" id="IPR036388">
    <property type="entry name" value="WH-like_DNA-bd_sf"/>
</dbReference>
<dbReference type="AlphaFoldDB" id="A0A1X7V3Q6"/>
<dbReference type="eggNOG" id="KOG0192">
    <property type="taxonomic scope" value="Eukaryota"/>
</dbReference>
<evidence type="ECO:0000259" key="4">
    <source>
        <dbReference type="PROSITE" id="PS50011"/>
    </source>
</evidence>
<dbReference type="Pfam" id="PF16095">
    <property type="entry name" value="COR-A"/>
    <property type="match status" value="1"/>
</dbReference>
<dbReference type="Gene3D" id="1.10.510.10">
    <property type="entry name" value="Transferase(Phosphotransferase) domain 1"/>
    <property type="match status" value="1"/>
</dbReference>
<dbReference type="SUPFAM" id="SSF56112">
    <property type="entry name" value="Protein kinase-like (PK-like)"/>
    <property type="match status" value="1"/>
</dbReference>
<dbReference type="InterPro" id="IPR011009">
    <property type="entry name" value="Kinase-like_dom_sf"/>
</dbReference>
<dbReference type="OrthoDB" id="1866797at2759"/>
<dbReference type="PROSITE" id="PS50011">
    <property type="entry name" value="PROTEIN_KINASE_DOM"/>
    <property type="match status" value="1"/>
</dbReference>
<dbReference type="InterPro" id="IPR032171">
    <property type="entry name" value="COR-A"/>
</dbReference>
<feature type="region of interest" description="Disordered" evidence="3">
    <location>
        <begin position="916"/>
        <end position="996"/>
    </location>
</feature>
<dbReference type="EnsemblMetazoa" id="Aqu2.1.34633_001">
    <property type="protein sequence ID" value="Aqu2.1.34633_001"/>
    <property type="gene ID" value="Aqu2.1.34633"/>
</dbReference>
<dbReference type="InterPro" id="IPR017441">
    <property type="entry name" value="Protein_kinase_ATP_BS"/>
</dbReference>
<reference evidence="5" key="1">
    <citation type="submission" date="2017-05" db="UniProtKB">
        <authorList>
            <consortium name="EnsemblMetazoa"/>
        </authorList>
    </citation>
    <scope>IDENTIFICATION</scope>
</reference>
<dbReference type="Pfam" id="PF25497">
    <property type="entry name" value="COR-B"/>
    <property type="match status" value="1"/>
</dbReference>
<protein>
    <recommendedName>
        <fullName evidence="4">Protein kinase domain-containing protein</fullName>
    </recommendedName>
</protein>
<keyword evidence="2" id="KW-0547">Nucleotide-binding</keyword>
<dbReference type="InterPro" id="IPR000719">
    <property type="entry name" value="Prot_kinase_dom"/>
</dbReference>
<keyword evidence="1" id="KW-0677">Repeat</keyword>
<dbReference type="STRING" id="400682.A0A1X7V3Q6"/>
<evidence type="ECO:0000256" key="3">
    <source>
        <dbReference type="SAM" id="MobiDB-lite"/>
    </source>
</evidence>
<dbReference type="PANTHER" id="PTHR45756">
    <property type="entry name" value="PALMITOYLTRANSFERASE"/>
    <property type="match status" value="1"/>
</dbReference>
<proteinExistence type="predicted"/>
<feature type="compositionally biased region" description="Basic and acidic residues" evidence="3">
    <location>
        <begin position="965"/>
        <end position="976"/>
    </location>
</feature>
<dbReference type="Pfam" id="PF00069">
    <property type="entry name" value="Pkinase"/>
    <property type="match status" value="1"/>
</dbReference>
<dbReference type="GO" id="GO:0004672">
    <property type="term" value="F:protein kinase activity"/>
    <property type="evidence" value="ECO:0007669"/>
    <property type="project" value="InterPro"/>
</dbReference>
<dbReference type="InterPro" id="IPR053215">
    <property type="entry name" value="TKL_Ser/Thr_kinase"/>
</dbReference>
<dbReference type="Gene3D" id="1.10.10.10">
    <property type="entry name" value="Winged helix-like DNA-binding domain superfamily/Winged helix DNA-binding domain"/>
    <property type="match status" value="1"/>
</dbReference>
<dbReference type="PANTHER" id="PTHR45756:SF1">
    <property type="entry name" value="PROTEIN KINASE DOMAIN CONTAINING PROTEIN"/>
    <property type="match status" value="1"/>
</dbReference>
<organism evidence="5">
    <name type="scientific">Amphimedon queenslandica</name>
    <name type="common">Sponge</name>
    <dbReference type="NCBI Taxonomy" id="400682"/>
    <lineage>
        <taxon>Eukaryota</taxon>
        <taxon>Metazoa</taxon>
        <taxon>Porifera</taxon>
        <taxon>Demospongiae</taxon>
        <taxon>Heteroscleromorpha</taxon>
        <taxon>Haplosclerida</taxon>
        <taxon>Niphatidae</taxon>
        <taxon>Amphimedon</taxon>
    </lineage>
</organism>
<sequence length="1120" mass="127204">MGQEIPASYIKLNEELEKIREEVRKGVRDPVMNVAQFRNLVHKLNLTDLCSDEELRTATLFLNDVGTILHYDDRSHGINELYFIDPQWLCNMMSEIVTVREKNPFVKNGIFYSRNVPFLFRDPRFQWEYFGCYLTLLDRFEIALPLNNRQILIPSMLPDERPENADIPYDKSAPLYIRFINFQSSSPPGFWSRLISRIMHTVPQVCRALDVLADYNNETHSTADEDTIPGVPPVTNVTNETSAQVISSPVLSPSSNQFLLPNINCFIIDDDNTEPFKPKDIELLYWKSGIVYKDPDLSFGVESLRKSKVLAHTNRDGIVILASPNSKGRKLICQLVDIILNLIHEWYPGLEENNVNSGVEQKVPCYECHKLGCEKPFEFKIDQYMPIIISSRTQIECGYERDAARNHKVSLVDIMPDLLLQDLDANYLLKSEEIKFQEDKDSLLGEGGFGKVYRGKFRSKSVAIKKYLMRQEEAFNELCHEAKLLQKSHHPFIVCLVGVNVHPLTALILEEAPMGSLERHLIKESTLIPRLTMFRIAAQAAAALRFLHQHGIIFRSLKAANVLLWSLDETSLCHSKLTDFGIATHLAPLGVMGIQGDKSVIAPEVLYIGQKRTIYNHKADIFSFGMLLYQMIARRHPFHNVQPVRIDTKVVQGDRPSTVDMPIAETGYFFLTRLMEKCWKDKADDRPETSELISDVSKVTFQSIMGVLPVRSRFSLKCGCAITPHDYVKANITGHTNTWDTQNEEHLYNIDVREVLMKQIGIGDKSAYDAIMTCMTPALDVVWVGMATGHILLFHEQELIMHFHPYTQYLRFLIVVPCEGPCEKEKCMMASGAKGFQSPLEGYPLDDFPQTEEDRSQSLDDSGVMILWEAYSGATLRQMKIIEKESPGYLDNHKTVARMIKKLQFKDDTHIVKDLTATTTDESESSPSVPIDDTRETLKPFEMSYAPNDHSPDPRSSVMSYARSESGKDVPLDKPSFRSLPEPIENPDTSKTHTEGCPFSYIVDAKQMQGGDEPTTVHHSRAGRYALTNETFDIDIQGRCQGQLLRISCPKPVSLQTLLSKVKMEGNFQNIKDFSMAYRQGDSGEVVCINSQDKFDQFMEMEKRPNLLLQVSASTSTDGE</sequence>